<feature type="region of interest" description="Disordered" evidence="1">
    <location>
        <begin position="436"/>
        <end position="497"/>
    </location>
</feature>
<evidence type="ECO:0000313" key="4">
    <source>
        <dbReference type="Proteomes" id="UP000812013"/>
    </source>
</evidence>
<keyword evidence="4" id="KW-1185">Reference proteome</keyword>
<protein>
    <submittedName>
        <fullName evidence="3">Uncharacterized protein</fullName>
    </submittedName>
</protein>
<name>A0ABS6Z8L5_9ACTN</name>
<evidence type="ECO:0000256" key="2">
    <source>
        <dbReference type="SAM" id="Phobius"/>
    </source>
</evidence>
<reference evidence="3 4" key="1">
    <citation type="submission" date="2019-12" db="EMBL/GenBank/DDBJ databases">
        <title>Genome sequence of Streptomyces bambusae.</title>
        <authorList>
            <person name="Bansal K."/>
            <person name="Choksket S."/>
            <person name="Korpole S."/>
            <person name="Patil P.B."/>
        </authorList>
    </citation>
    <scope>NUCLEOTIDE SEQUENCE [LARGE SCALE GENOMIC DNA]</scope>
    <source>
        <strain evidence="3 4">SK60</strain>
    </source>
</reference>
<evidence type="ECO:0000256" key="1">
    <source>
        <dbReference type="SAM" id="MobiDB-lite"/>
    </source>
</evidence>
<evidence type="ECO:0000313" key="3">
    <source>
        <dbReference type="EMBL" id="MBW5484099.1"/>
    </source>
</evidence>
<comment type="caution">
    <text evidence="3">The sequence shown here is derived from an EMBL/GenBank/DDBJ whole genome shotgun (WGS) entry which is preliminary data.</text>
</comment>
<feature type="compositionally biased region" description="Polar residues" evidence="1">
    <location>
        <begin position="471"/>
        <end position="497"/>
    </location>
</feature>
<keyword evidence="2" id="KW-0812">Transmembrane</keyword>
<gene>
    <name evidence="3" type="ORF">GPJ59_19980</name>
</gene>
<dbReference type="RefSeq" id="WP_219668581.1">
    <property type="nucleotide sequence ID" value="NZ_WTFF01000140.1"/>
</dbReference>
<dbReference type="Proteomes" id="UP000812013">
    <property type="component" value="Unassembled WGS sequence"/>
</dbReference>
<accession>A0ABS6Z8L5</accession>
<proteinExistence type="predicted"/>
<organism evidence="3 4">
    <name type="scientific">Streptomyces bambusae</name>
    <dbReference type="NCBI Taxonomy" id="1550616"/>
    <lineage>
        <taxon>Bacteria</taxon>
        <taxon>Bacillati</taxon>
        <taxon>Actinomycetota</taxon>
        <taxon>Actinomycetes</taxon>
        <taxon>Kitasatosporales</taxon>
        <taxon>Streptomycetaceae</taxon>
        <taxon>Streptomyces</taxon>
    </lineage>
</organism>
<keyword evidence="2" id="KW-0472">Membrane</keyword>
<sequence>MRRLEEAVKEGRNTSGFGCLTLLIGVIAYGVSRYSLRAALIGMACFLVLLYVSSPRARLRGARRRLAAARRRAGQKHERRVEAWTAELAAHRQAHLLRNEHVDTWYPLALDSGPSRIDVFGGTGNGWASLLATLGGSLLGSGRSVVVLDLTQQAVALELAGLAGQCGIPVGHVSLPGALLGLDLREEFTPEELAEALAEALGTLRPPGADVDLHTIDVDLVQTVAGLLPGPLTFARLAAGLRVLLGLDAAPLAPAEAEAVAPAADRVGRSERVQDELRYVRAQIELLARAEPADLPDAWAADWWQPGRLTVLGTEDLVHRRKDLADRFVFFRLIHVLRRRAVPQGGATLVVAGADHLGRAALELMARHARAAGVRLVLLMEHLREAALEVAGGSDSATVFMRLGNGEEARAAAQFIGREHRFLVSRLTRQLGETFTEGRASSYTDREDVSESAGTATGGHRPGPGPARATHSVSTSLSRSWQESAHTSTARSTSDAETQTRAYEFAVEPTQLQALPPTGLVLVESGPRGRRVAFADCNPGIGLQPRRSAMPRT</sequence>
<dbReference type="EMBL" id="WTFF01000140">
    <property type="protein sequence ID" value="MBW5484099.1"/>
    <property type="molecule type" value="Genomic_DNA"/>
</dbReference>
<keyword evidence="2" id="KW-1133">Transmembrane helix</keyword>
<feature type="transmembrane region" description="Helical" evidence="2">
    <location>
        <begin position="12"/>
        <end position="30"/>
    </location>
</feature>
<feature type="transmembrane region" description="Helical" evidence="2">
    <location>
        <begin position="36"/>
        <end position="54"/>
    </location>
</feature>